<organism evidence="9 10">
    <name type="scientific">Devosia yakushimensis</name>
    <dbReference type="NCBI Taxonomy" id="470028"/>
    <lineage>
        <taxon>Bacteria</taxon>
        <taxon>Pseudomonadati</taxon>
        <taxon>Pseudomonadota</taxon>
        <taxon>Alphaproteobacteria</taxon>
        <taxon>Hyphomicrobiales</taxon>
        <taxon>Devosiaceae</taxon>
        <taxon>Devosia</taxon>
    </lineage>
</organism>
<dbReference type="Pfam" id="PF19300">
    <property type="entry name" value="BPD_transp_1_N"/>
    <property type="match status" value="1"/>
</dbReference>
<feature type="transmembrane region" description="Helical" evidence="7">
    <location>
        <begin position="266"/>
        <end position="289"/>
    </location>
</feature>
<feature type="transmembrane region" description="Helical" evidence="7">
    <location>
        <begin position="205"/>
        <end position="227"/>
    </location>
</feature>
<feature type="domain" description="ABC transmembrane type-1" evidence="8">
    <location>
        <begin position="121"/>
        <end position="331"/>
    </location>
</feature>
<dbReference type="EMBL" id="BSNG01000001">
    <property type="protein sequence ID" value="GLQ09448.1"/>
    <property type="molecule type" value="Genomic_DNA"/>
</dbReference>
<keyword evidence="3" id="KW-1003">Cell membrane</keyword>
<evidence type="ECO:0000256" key="7">
    <source>
        <dbReference type="RuleBase" id="RU363032"/>
    </source>
</evidence>
<sequence length="346" mass="36831">MAAPHPPVAHLPQNRYPAPTDSEATPILAYTIRRSVILIASLLIAAVVLFVLLRLLPGDPANALLGVGATEAQIAAARSQVGSDQPLYTQFVSFIGNLARFDLGTSFVSRASVISEIGNRMSVTLPLTFLGFLLALALAIPLGIIAAVRSDRWYGGLISVVSQLGIAIPVFWVGILLVTLFAINLRLLPSGGFPLRGWTNFSEAATAMILPVLTIALVMAASVLRYVRAATLDVLGSDYLRTARALGSSFPQALIRHGLHNGAVPVISILGIELASTFLGAVVIERVFSLPGLGSMLLLAIQQRDYPNVQGVLFVSTLLVLLIGFAADLLQRFIDPRLRDRTVGTP</sequence>
<dbReference type="PROSITE" id="PS50928">
    <property type="entry name" value="ABC_TM1"/>
    <property type="match status" value="1"/>
</dbReference>
<keyword evidence="2 7" id="KW-0813">Transport</keyword>
<keyword evidence="5 7" id="KW-1133">Transmembrane helix</keyword>
<dbReference type="SUPFAM" id="SSF161098">
    <property type="entry name" value="MetI-like"/>
    <property type="match status" value="1"/>
</dbReference>
<keyword evidence="6 7" id="KW-0472">Membrane</keyword>
<name>A0ABQ5UCV8_9HYPH</name>
<evidence type="ECO:0000256" key="1">
    <source>
        <dbReference type="ARBA" id="ARBA00004651"/>
    </source>
</evidence>
<comment type="caution">
    <text evidence="9">The sequence shown here is derived from an EMBL/GenBank/DDBJ whole genome shotgun (WGS) entry which is preliminary data.</text>
</comment>
<feature type="transmembrane region" description="Helical" evidence="7">
    <location>
        <begin position="160"/>
        <end position="185"/>
    </location>
</feature>
<dbReference type="PANTHER" id="PTHR43163:SF6">
    <property type="entry name" value="DIPEPTIDE TRANSPORT SYSTEM PERMEASE PROTEIN DPPB-RELATED"/>
    <property type="match status" value="1"/>
</dbReference>
<dbReference type="Gene3D" id="1.10.3720.10">
    <property type="entry name" value="MetI-like"/>
    <property type="match status" value="1"/>
</dbReference>
<evidence type="ECO:0000256" key="2">
    <source>
        <dbReference type="ARBA" id="ARBA00022448"/>
    </source>
</evidence>
<dbReference type="CDD" id="cd06261">
    <property type="entry name" value="TM_PBP2"/>
    <property type="match status" value="1"/>
</dbReference>
<protein>
    <submittedName>
        <fullName evidence="9">Peptide ABC transporter</fullName>
    </submittedName>
</protein>
<feature type="transmembrane region" description="Helical" evidence="7">
    <location>
        <begin position="36"/>
        <end position="56"/>
    </location>
</feature>
<feature type="transmembrane region" description="Helical" evidence="7">
    <location>
        <begin position="309"/>
        <end position="330"/>
    </location>
</feature>
<comment type="similarity">
    <text evidence="7">Belongs to the binding-protein-dependent transport system permease family.</text>
</comment>
<accession>A0ABQ5UCV8</accession>
<evidence type="ECO:0000313" key="10">
    <source>
        <dbReference type="Proteomes" id="UP001161406"/>
    </source>
</evidence>
<evidence type="ECO:0000256" key="4">
    <source>
        <dbReference type="ARBA" id="ARBA00022692"/>
    </source>
</evidence>
<dbReference type="Pfam" id="PF00528">
    <property type="entry name" value="BPD_transp_1"/>
    <property type="match status" value="1"/>
</dbReference>
<feature type="transmembrane region" description="Helical" evidence="7">
    <location>
        <begin position="129"/>
        <end position="148"/>
    </location>
</feature>
<proteinExistence type="inferred from homology"/>
<dbReference type="InterPro" id="IPR035906">
    <property type="entry name" value="MetI-like_sf"/>
</dbReference>
<evidence type="ECO:0000256" key="6">
    <source>
        <dbReference type="ARBA" id="ARBA00023136"/>
    </source>
</evidence>
<reference evidence="9" key="1">
    <citation type="journal article" date="2014" name="Int. J. Syst. Evol. Microbiol.">
        <title>Complete genome of a new Firmicutes species belonging to the dominant human colonic microbiota ('Ruminococcus bicirculans') reveals two chromosomes and a selective capacity to utilize plant glucans.</title>
        <authorList>
            <consortium name="NISC Comparative Sequencing Program"/>
            <person name="Wegmann U."/>
            <person name="Louis P."/>
            <person name="Goesmann A."/>
            <person name="Henrissat B."/>
            <person name="Duncan S.H."/>
            <person name="Flint H.J."/>
        </authorList>
    </citation>
    <scope>NUCLEOTIDE SEQUENCE</scope>
    <source>
        <strain evidence="9">NBRC 103855</strain>
    </source>
</reference>
<reference evidence="9" key="2">
    <citation type="submission" date="2023-01" db="EMBL/GenBank/DDBJ databases">
        <title>Draft genome sequence of Devosia yakushimensis strain NBRC 103855.</title>
        <authorList>
            <person name="Sun Q."/>
            <person name="Mori K."/>
        </authorList>
    </citation>
    <scope>NUCLEOTIDE SEQUENCE</scope>
    <source>
        <strain evidence="9">NBRC 103855</strain>
    </source>
</reference>
<dbReference type="Proteomes" id="UP001161406">
    <property type="component" value="Unassembled WGS sequence"/>
</dbReference>
<evidence type="ECO:0000256" key="5">
    <source>
        <dbReference type="ARBA" id="ARBA00022989"/>
    </source>
</evidence>
<dbReference type="InterPro" id="IPR045621">
    <property type="entry name" value="BPD_transp_1_N"/>
</dbReference>
<comment type="subcellular location">
    <subcellularLocation>
        <location evidence="1 7">Cell membrane</location>
        <topology evidence="1 7">Multi-pass membrane protein</topology>
    </subcellularLocation>
</comment>
<evidence type="ECO:0000256" key="3">
    <source>
        <dbReference type="ARBA" id="ARBA00022475"/>
    </source>
</evidence>
<evidence type="ECO:0000259" key="8">
    <source>
        <dbReference type="PROSITE" id="PS50928"/>
    </source>
</evidence>
<evidence type="ECO:0000313" key="9">
    <source>
        <dbReference type="EMBL" id="GLQ09448.1"/>
    </source>
</evidence>
<gene>
    <name evidence="9" type="ORF">GCM10007913_13800</name>
</gene>
<dbReference type="InterPro" id="IPR000515">
    <property type="entry name" value="MetI-like"/>
</dbReference>
<dbReference type="PANTHER" id="PTHR43163">
    <property type="entry name" value="DIPEPTIDE TRANSPORT SYSTEM PERMEASE PROTEIN DPPB-RELATED"/>
    <property type="match status" value="1"/>
</dbReference>
<keyword evidence="4 7" id="KW-0812">Transmembrane</keyword>
<keyword evidence="10" id="KW-1185">Reference proteome</keyword>